<dbReference type="EMBL" id="JBIBSM010000018">
    <property type="protein sequence ID" value="MFF8279932.1"/>
    <property type="molecule type" value="Genomic_DNA"/>
</dbReference>
<evidence type="ECO:0000313" key="4">
    <source>
        <dbReference type="Proteomes" id="UP001603013"/>
    </source>
</evidence>
<feature type="transmembrane region" description="Helical" evidence="2">
    <location>
        <begin position="233"/>
        <end position="255"/>
    </location>
</feature>
<dbReference type="RefSeq" id="WP_391936842.1">
    <property type="nucleotide sequence ID" value="NZ_JBIBSM010000018.1"/>
</dbReference>
<organism evidence="3 4">
    <name type="scientific">Streptomyces lateritius</name>
    <dbReference type="NCBI Taxonomy" id="67313"/>
    <lineage>
        <taxon>Bacteria</taxon>
        <taxon>Bacillati</taxon>
        <taxon>Actinomycetota</taxon>
        <taxon>Actinomycetes</taxon>
        <taxon>Kitasatosporales</taxon>
        <taxon>Streptomycetaceae</taxon>
        <taxon>Streptomyces</taxon>
    </lineage>
</organism>
<accession>A0ABW6YKC3</accession>
<name>A0ABW6YKC3_9ACTN</name>
<feature type="region of interest" description="Disordered" evidence="1">
    <location>
        <begin position="395"/>
        <end position="430"/>
    </location>
</feature>
<keyword evidence="2" id="KW-0812">Transmembrane</keyword>
<proteinExistence type="predicted"/>
<evidence type="ECO:0000256" key="1">
    <source>
        <dbReference type="SAM" id="MobiDB-lite"/>
    </source>
</evidence>
<comment type="caution">
    <text evidence="3">The sequence shown here is derived from an EMBL/GenBank/DDBJ whole genome shotgun (WGS) entry which is preliminary data.</text>
</comment>
<dbReference type="Proteomes" id="UP001603013">
    <property type="component" value="Unassembled WGS sequence"/>
</dbReference>
<keyword evidence="2" id="KW-0472">Membrane</keyword>
<sequence length="492" mass="48880">MDSHPGGVVKRRLTALLLALIAMLGLAVAVPQPAAADGPINTMCQLGTGSSAAAILGPGAALIAGLGSDDLCDTVGEAITNEVKEEWDAVWDSVLGDAIVSSEDVVKWMVKKVLTVALVGPSVDLEATGLWGGKKATLAGMLTWLGLLIAAAGMMWQFGKMAVTGQVKHAGRAMMGWVENIVLSTIGVGMFALLLTVGDVLSAGLVEKVFNTEDRAYDRVIKVMMPEGIANPILVGGVCGVLLLIGFVQLITVFLRQSAIPIICLLLPVAGAGRAGGDVTRQWAPKLITSGLVIVAYKPLLAIIICTGFAEFGEAVTLAEWLRGCATLLLGILAPGPLMKIFAPFGAAVGGGMAAGGMSPALAAAADYFGGKSGGGGGGGGEPASAVDHAQYVQKSMGSQGGGGDDGEAGSDAQAQAARNEGARIPAQAGAEAEAVGAGVGETATGTSNATGVATATAGPAGAMAAAGIQVLDGVNDTIQGVSGAVGGGNEQ</sequence>
<keyword evidence="2" id="KW-1133">Transmembrane helix</keyword>
<protein>
    <submittedName>
        <fullName evidence="3">Uncharacterized protein</fullName>
    </submittedName>
</protein>
<gene>
    <name evidence="3" type="ORF">ACF05T_28165</name>
</gene>
<evidence type="ECO:0000313" key="3">
    <source>
        <dbReference type="EMBL" id="MFF8279932.1"/>
    </source>
</evidence>
<feature type="transmembrane region" description="Helical" evidence="2">
    <location>
        <begin position="177"/>
        <end position="197"/>
    </location>
</feature>
<evidence type="ECO:0000256" key="2">
    <source>
        <dbReference type="SAM" id="Phobius"/>
    </source>
</evidence>
<keyword evidence="4" id="KW-1185">Reference proteome</keyword>
<feature type="transmembrane region" description="Helical" evidence="2">
    <location>
        <begin position="136"/>
        <end position="156"/>
    </location>
</feature>
<reference evidence="3 4" key="1">
    <citation type="submission" date="2024-10" db="EMBL/GenBank/DDBJ databases">
        <title>The Natural Products Discovery Center: Release of the First 8490 Sequenced Strains for Exploring Actinobacteria Biosynthetic Diversity.</title>
        <authorList>
            <person name="Kalkreuter E."/>
            <person name="Kautsar S.A."/>
            <person name="Yang D."/>
            <person name="Bader C.D."/>
            <person name="Teijaro C.N."/>
            <person name="Fluegel L."/>
            <person name="Davis C.M."/>
            <person name="Simpson J.R."/>
            <person name="Lauterbach L."/>
            <person name="Steele A.D."/>
            <person name="Gui C."/>
            <person name="Meng S."/>
            <person name="Li G."/>
            <person name="Viehrig K."/>
            <person name="Ye F."/>
            <person name="Su P."/>
            <person name="Kiefer A.F."/>
            <person name="Nichols A."/>
            <person name="Cepeda A.J."/>
            <person name="Yan W."/>
            <person name="Fan B."/>
            <person name="Jiang Y."/>
            <person name="Adhikari A."/>
            <person name="Zheng C.-J."/>
            <person name="Schuster L."/>
            <person name="Cowan T.M."/>
            <person name="Smanski M.J."/>
            <person name="Chevrette M.G."/>
            <person name="De Carvalho L.P.S."/>
            <person name="Shen B."/>
        </authorList>
    </citation>
    <scope>NUCLEOTIDE SEQUENCE [LARGE SCALE GENOMIC DNA]</scope>
    <source>
        <strain evidence="3 4">NPDC015755</strain>
    </source>
</reference>